<sequence>MSLFVLKAPAFLAPVSDVLILSLYFFTTLSELNGQREPRNSSIDIRSWRSEPLALVELFRLWMVGWGWSAGEECIDSSDYWGVIRGRK</sequence>
<dbReference type="Proteomes" id="UP000234474">
    <property type="component" value="Unassembled WGS sequence"/>
</dbReference>
<dbReference type="EMBL" id="MSZS01000003">
    <property type="protein sequence ID" value="PKX96168.1"/>
    <property type="molecule type" value="Genomic_DNA"/>
</dbReference>
<keyword evidence="1" id="KW-0812">Transmembrane</keyword>
<keyword evidence="3" id="KW-1185">Reference proteome</keyword>
<gene>
    <name evidence="2" type="ORF">P174DRAFT_440756</name>
</gene>
<keyword evidence="1" id="KW-0472">Membrane</keyword>
<dbReference type="GeneID" id="36534454"/>
<keyword evidence="1" id="KW-1133">Transmembrane helix</keyword>
<dbReference type="RefSeq" id="XP_024684763.1">
    <property type="nucleotide sequence ID" value="XM_024827129.1"/>
</dbReference>
<evidence type="ECO:0000313" key="3">
    <source>
        <dbReference type="Proteomes" id="UP000234474"/>
    </source>
</evidence>
<organism evidence="2 3">
    <name type="scientific">Aspergillus novofumigatus (strain IBT 16806)</name>
    <dbReference type="NCBI Taxonomy" id="1392255"/>
    <lineage>
        <taxon>Eukaryota</taxon>
        <taxon>Fungi</taxon>
        <taxon>Dikarya</taxon>
        <taxon>Ascomycota</taxon>
        <taxon>Pezizomycotina</taxon>
        <taxon>Eurotiomycetes</taxon>
        <taxon>Eurotiomycetidae</taxon>
        <taxon>Eurotiales</taxon>
        <taxon>Aspergillaceae</taxon>
        <taxon>Aspergillus</taxon>
        <taxon>Aspergillus subgen. Fumigati</taxon>
    </lineage>
</organism>
<feature type="transmembrane region" description="Helical" evidence="1">
    <location>
        <begin position="6"/>
        <end position="26"/>
    </location>
</feature>
<dbReference type="AlphaFoldDB" id="A0A2I1CEZ8"/>
<proteinExistence type="predicted"/>
<protein>
    <submittedName>
        <fullName evidence="2">Uncharacterized protein</fullName>
    </submittedName>
</protein>
<evidence type="ECO:0000313" key="2">
    <source>
        <dbReference type="EMBL" id="PKX96168.1"/>
    </source>
</evidence>
<reference evidence="3" key="1">
    <citation type="journal article" date="2018" name="Proc. Natl. Acad. Sci. U.S.A.">
        <title>Linking secondary metabolites to gene clusters through genome sequencing of six diverse Aspergillus species.</title>
        <authorList>
            <person name="Kaerboelling I."/>
            <person name="Vesth T.C."/>
            <person name="Frisvad J.C."/>
            <person name="Nybo J.L."/>
            <person name="Theobald S."/>
            <person name="Kuo A."/>
            <person name="Bowyer P."/>
            <person name="Matsuda Y."/>
            <person name="Mondo S."/>
            <person name="Lyhne E.K."/>
            <person name="Kogle M.E."/>
            <person name="Clum A."/>
            <person name="Lipzen A."/>
            <person name="Salamov A."/>
            <person name="Ngan C.Y."/>
            <person name="Daum C."/>
            <person name="Chiniquy J."/>
            <person name="Barry K."/>
            <person name="LaButti K."/>
            <person name="Haridas S."/>
            <person name="Simmons B.A."/>
            <person name="Magnuson J.K."/>
            <person name="Mortensen U.H."/>
            <person name="Larsen T.O."/>
            <person name="Grigoriev I.V."/>
            <person name="Baker S.E."/>
            <person name="Andersen M.R."/>
        </authorList>
    </citation>
    <scope>NUCLEOTIDE SEQUENCE [LARGE SCALE GENOMIC DNA]</scope>
    <source>
        <strain evidence="3">IBT 16806</strain>
    </source>
</reference>
<name>A0A2I1CEZ8_ASPN1</name>
<evidence type="ECO:0000256" key="1">
    <source>
        <dbReference type="SAM" id="Phobius"/>
    </source>
</evidence>
<comment type="caution">
    <text evidence="2">The sequence shown here is derived from an EMBL/GenBank/DDBJ whole genome shotgun (WGS) entry which is preliminary data.</text>
</comment>
<accession>A0A2I1CEZ8</accession>
<dbReference type="VEuPathDB" id="FungiDB:P174DRAFT_440756"/>